<dbReference type="Pfam" id="PF13231">
    <property type="entry name" value="PMT_2"/>
    <property type="match status" value="1"/>
</dbReference>
<feature type="transmembrane region" description="Helical" evidence="8">
    <location>
        <begin position="162"/>
        <end position="191"/>
    </location>
</feature>
<dbReference type="EMBL" id="LZDH01000056">
    <property type="protein sequence ID" value="OBS30820.1"/>
    <property type="molecule type" value="Genomic_DNA"/>
</dbReference>
<feature type="transmembrane region" description="Helical" evidence="8">
    <location>
        <begin position="203"/>
        <end position="223"/>
    </location>
</feature>
<evidence type="ECO:0000256" key="4">
    <source>
        <dbReference type="ARBA" id="ARBA00022679"/>
    </source>
</evidence>
<keyword evidence="5 8" id="KW-0812">Transmembrane</keyword>
<evidence type="ECO:0000313" key="10">
    <source>
        <dbReference type="EMBL" id="OBS30820.1"/>
    </source>
</evidence>
<organism evidence="10 11">
    <name type="scientific">Tepidimonas fonticaldi</name>
    <dbReference type="NCBI Taxonomy" id="1101373"/>
    <lineage>
        <taxon>Bacteria</taxon>
        <taxon>Pseudomonadati</taxon>
        <taxon>Pseudomonadota</taxon>
        <taxon>Betaproteobacteria</taxon>
        <taxon>Burkholderiales</taxon>
        <taxon>Tepidimonas</taxon>
    </lineage>
</organism>
<feature type="transmembrane region" description="Helical" evidence="8">
    <location>
        <begin position="244"/>
        <end position="265"/>
    </location>
</feature>
<keyword evidence="3" id="KW-0328">Glycosyltransferase</keyword>
<comment type="subcellular location">
    <subcellularLocation>
        <location evidence="1">Cell membrane</location>
        <topology evidence="1">Multi-pass membrane protein</topology>
    </subcellularLocation>
</comment>
<dbReference type="InterPro" id="IPR050297">
    <property type="entry name" value="LipidA_mod_glycosyltrf_83"/>
</dbReference>
<evidence type="ECO:0000256" key="6">
    <source>
        <dbReference type="ARBA" id="ARBA00022989"/>
    </source>
</evidence>
<feature type="transmembrane region" description="Helical" evidence="8">
    <location>
        <begin position="349"/>
        <end position="370"/>
    </location>
</feature>
<keyword evidence="4" id="KW-0808">Transferase</keyword>
<feature type="domain" description="Glycosyltransferase RgtA/B/C/D-like" evidence="9">
    <location>
        <begin position="61"/>
        <end position="221"/>
    </location>
</feature>
<keyword evidence="2" id="KW-1003">Cell membrane</keyword>
<dbReference type="GO" id="GO:0009103">
    <property type="term" value="P:lipopolysaccharide biosynthetic process"/>
    <property type="evidence" value="ECO:0007669"/>
    <property type="project" value="UniProtKB-ARBA"/>
</dbReference>
<dbReference type="Proteomes" id="UP000091969">
    <property type="component" value="Unassembled WGS sequence"/>
</dbReference>
<feature type="transmembrane region" description="Helical" evidence="8">
    <location>
        <begin position="71"/>
        <end position="94"/>
    </location>
</feature>
<dbReference type="PANTHER" id="PTHR33908">
    <property type="entry name" value="MANNOSYLTRANSFERASE YKCB-RELATED"/>
    <property type="match status" value="1"/>
</dbReference>
<comment type="caution">
    <text evidence="10">The sequence shown here is derived from an EMBL/GenBank/DDBJ whole genome shotgun (WGS) entry which is preliminary data.</text>
</comment>
<sequence>MVLHSAEASADRRLWHAGLIALAIYFGLHAAVRVGVSPSPELDEAEQLVWTQRLAWGYGTQPPLYTWVQAVWFELVGVSVLGLTTLKNALLWICHAATAAAVRRIAGTRAAWVATASLLWLPTLGWESQRDLTHTVLATTLAAVALWLFVRIAQDGRARDYLALGWVAGAGVLAKYNFVLFVVLAVAAAATVPALRQRLFCRWTLWAIVIALAVALPHLLWAIDHWHLVSDQTLDKMTRHDARALPARLGAAALTLLSFATPWWVAFGVALAVDRRQRRGEGASPTQGDARNCVLRQWALAYLGLALLMLGGLVALGASDIKARWLQPWLFLLPALAVWIARIDGHGRAWRGFLAASVLLGLTWVVLMAARGYHQAARGTPDEWNVPIPALAQALREAGFSRGVIVSPQAVIAGGLRLQFPDSTVVVAPHPLPDVGGQTQVFVQTNHDGEALAPWPVATAPRSVQLPFLYARSDTPLFEARFAVLPPARP</sequence>
<evidence type="ECO:0000256" key="3">
    <source>
        <dbReference type="ARBA" id="ARBA00022676"/>
    </source>
</evidence>
<keyword evidence="11" id="KW-1185">Reference proteome</keyword>
<evidence type="ECO:0000256" key="1">
    <source>
        <dbReference type="ARBA" id="ARBA00004651"/>
    </source>
</evidence>
<feature type="transmembrane region" description="Helical" evidence="8">
    <location>
        <begin position="132"/>
        <end position="150"/>
    </location>
</feature>
<dbReference type="OrthoDB" id="9153955at2"/>
<dbReference type="AlphaFoldDB" id="A0A1A6DVK2"/>
<reference evidence="10 11" key="1">
    <citation type="submission" date="2016-06" db="EMBL/GenBank/DDBJ databases">
        <title>Genome sequence of Tepidimonas fonticaldi PL17.</title>
        <authorList>
            <person name="Pinnaka A.K."/>
        </authorList>
    </citation>
    <scope>NUCLEOTIDE SEQUENCE [LARGE SCALE GENOMIC DNA]</scope>
    <source>
        <strain evidence="10 11">PL17</strain>
    </source>
</reference>
<dbReference type="RefSeq" id="WP_068609619.1">
    <property type="nucleotide sequence ID" value="NZ_LZDH01000056.1"/>
</dbReference>
<evidence type="ECO:0000256" key="2">
    <source>
        <dbReference type="ARBA" id="ARBA00022475"/>
    </source>
</evidence>
<gene>
    <name evidence="10" type="ORF">A9O67_07645</name>
</gene>
<proteinExistence type="predicted"/>
<evidence type="ECO:0000259" key="9">
    <source>
        <dbReference type="Pfam" id="PF13231"/>
    </source>
</evidence>
<dbReference type="InterPro" id="IPR038731">
    <property type="entry name" value="RgtA/B/C-like"/>
</dbReference>
<dbReference type="GO" id="GO:0005886">
    <property type="term" value="C:plasma membrane"/>
    <property type="evidence" value="ECO:0007669"/>
    <property type="project" value="UniProtKB-SubCell"/>
</dbReference>
<protein>
    <recommendedName>
        <fullName evidence="9">Glycosyltransferase RgtA/B/C/D-like domain-containing protein</fullName>
    </recommendedName>
</protein>
<evidence type="ECO:0000313" key="11">
    <source>
        <dbReference type="Proteomes" id="UP000091969"/>
    </source>
</evidence>
<dbReference type="GO" id="GO:0016763">
    <property type="term" value="F:pentosyltransferase activity"/>
    <property type="evidence" value="ECO:0007669"/>
    <property type="project" value="TreeGrafter"/>
</dbReference>
<keyword evidence="6 8" id="KW-1133">Transmembrane helix</keyword>
<name>A0A1A6DVK2_9BURK</name>
<evidence type="ECO:0000256" key="5">
    <source>
        <dbReference type="ARBA" id="ARBA00022692"/>
    </source>
</evidence>
<dbReference type="STRING" id="1101373.A9O67_07645"/>
<keyword evidence="7 8" id="KW-0472">Membrane</keyword>
<feature type="transmembrane region" description="Helical" evidence="8">
    <location>
        <begin position="14"/>
        <end position="32"/>
    </location>
</feature>
<dbReference type="PANTHER" id="PTHR33908:SF11">
    <property type="entry name" value="MEMBRANE PROTEIN"/>
    <property type="match status" value="1"/>
</dbReference>
<evidence type="ECO:0000256" key="7">
    <source>
        <dbReference type="ARBA" id="ARBA00023136"/>
    </source>
</evidence>
<feature type="transmembrane region" description="Helical" evidence="8">
    <location>
        <begin position="325"/>
        <end position="343"/>
    </location>
</feature>
<accession>A0A1A6DVK2</accession>
<feature type="transmembrane region" description="Helical" evidence="8">
    <location>
        <begin position="299"/>
        <end position="318"/>
    </location>
</feature>
<evidence type="ECO:0000256" key="8">
    <source>
        <dbReference type="SAM" id="Phobius"/>
    </source>
</evidence>